<evidence type="ECO:0000313" key="12">
    <source>
        <dbReference type="Proteomes" id="UP000068250"/>
    </source>
</evidence>
<dbReference type="Proteomes" id="UP000068250">
    <property type="component" value="Chromosome I"/>
</dbReference>
<dbReference type="CDD" id="cd04728">
    <property type="entry name" value="ThiG"/>
    <property type="match status" value="1"/>
</dbReference>
<keyword evidence="4 8" id="KW-0808">Transferase</keyword>
<evidence type="ECO:0000256" key="1">
    <source>
        <dbReference type="ARBA" id="ARBA00002834"/>
    </source>
</evidence>
<keyword evidence="6 8" id="KW-0704">Schiff base</keyword>
<dbReference type="Gene3D" id="3.20.20.70">
    <property type="entry name" value="Aldolase class I"/>
    <property type="match status" value="1"/>
</dbReference>
<keyword evidence="5 8" id="KW-0784">Thiamine biosynthesis</keyword>
<evidence type="ECO:0000256" key="8">
    <source>
        <dbReference type="HAMAP-Rule" id="MF_00443"/>
    </source>
</evidence>
<reference evidence="12" key="2">
    <citation type="submission" date="2014-09" db="EMBL/GenBank/DDBJ databases">
        <authorList>
            <person name="Illeghems K.G."/>
        </authorList>
    </citation>
    <scope>NUCLEOTIDE SEQUENCE [LARGE SCALE GENOMIC DNA]</scope>
    <source>
        <strain evidence="12">LMG 23848T</strain>
    </source>
</reference>
<comment type="pathway">
    <text evidence="2 8">Cofactor biosynthesis; thiamine diphosphate biosynthesis.</text>
</comment>
<reference evidence="11 13" key="3">
    <citation type="journal article" date="2020" name="Int. J. Syst. Evol. Microbiol.">
        <title>Novel acetic acid bacteria from cider fermentations: Acetobacter conturbans sp. nov. and Acetobacter fallax sp. nov.</title>
        <authorList>
            <person name="Sombolestani A.S."/>
            <person name="Cleenwerck I."/>
            <person name="Cnockaert M."/>
            <person name="Borremans W."/>
            <person name="Wieme A.D."/>
            <person name="De Vuyst L."/>
            <person name="Vandamme P."/>
        </authorList>
    </citation>
    <scope>NUCLEOTIDE SEQUENCE [LARGE SCALE GENOMIC DNA]</scope>
    <source>
        <strain evidence="11 13">LMG 23848</strain>
    </source>
</reference>
<evidence type="ECO:0000313" key="11">
    <source>
        <dbReference type="EMBL" id="NHO38293.1"/>
    </source>
</evidence>
<organism evidence="10 12">
    <name type="scientific">Acetobacter ghanensis</name>
    <dbReference type="NCBI Taxonomy" id="431306"/>
    <lineage>
        <taxon>Bacteria</taxon>
        <taxon>Pseudomonadati</taxon>
        <taxon>Pseudomonadota</taxon>
        <taxon>Alphaproteobacteria</taxon>
        <taxon>Acetobacterales</taxon>
        <taxon>Acetobacteraceae</taxon>
        <taxon>Acetobacter</taxon>
    </lineage>
</organism>
<dbReference type="RefSeq" id="WP_059023664.1">
    <property type="nucleotide sequence ID" value="NZ_JBNZCO010000001.1"/>
</dbReference>
<evidence type="ECO:0000256" key="2">
    <source>
        <dbReference type="ARBA" id="ARBA00004948"/>
    </source>
</evidence>
<dbReference type="InterPro" id="IPR008867">
    <property type="entry name" value="ThiG"/>
</dbReference>
<evidence type="ECO:0000256" key="6">
    <source>
        <dbReference type="ARBA" id="ARBA00023270"/>
    </source>
</evidence>
<gene>
    <name evidence="8 10" type="primary">thiG</name>
    <name evidence="10" type="ORF">AGA_1576</name>
    <name evidence="11" type="ORF">GOB80_01120</name>
</gene>
<dbReference type="OrthoDB" id="9805935at2"/>
<dbReference type="GO" id="GO:0005737">
    <property type="term" value="C:cytoplasm"/>
    <property type="evidence" value="ECO:0007669"/>
    <property type="project" value="UniProtKB-SubCell"/>
</dbReference>
<evidence type="ECO:0000256" key="4">
    <source>
        <dbReference type="ARBA" id="ARBA00022679"/>
    </source>
</evidence>
<dbReference type="AlphaFoldDB" id="A0A0U5F3E8"/>
<keyword evidence="13" id="KW-1185">Reference proteome</keyword>
<protein>
    <recommendedName>
        <fullName evidence="3 8">Thiazole synthase</fullName>
        <ecNumber evidence="3 8">2.8.1.10</ecNumber>
    </recommendedName>
</protein>
<dbReference type="EMBL" id="LN609302">
    <property type="protein sequence ID" value="CEF55716.1"/>
    <property type="molecule type" value="Genomic_DNA"/>
</dbReference>
<accession>A0A0U5F3E8</accession>
<dbReference type="GO" id="GO:1990107">
    <property type="term" value="F:thiazole synthase activity"/>
    <property type="evidence" value="ECO:0007669"/>
    <property type="project" value="UniProtKB-EC"/>
</dbReference>
<feature type="binding site" evidence="8">
    <location>
        <begin position="207"/>
        <end position="208"/>
    </location>
    <ligand>
        <name>1-deoxy-D-xylulose 5-phosphate</name>
        <dbReference type="ChEBI" id="CHEBI:57792"/>
    </ligand>
</feature>
<dbReference type="PATRIC" id="fig|431306.5.peg.1602"/>
<comment type="function">
    <text evidence="1 8">Catalyzes the rearrangement of 1-deoxy-D-xylulose 5-phosphate (DXP) to produce the thiazole phosphate moiety of thiamine. Sulfur is provided by the thiocarboxylate moiety of the carrier protein ThiS. In vitro, sulfur can be provided by H(2)S.</text>
</comment>
<reference evidence="10" key="1">
    <citation type="submission" date="2014-09" db="EMBL/GenBank/DDBJ databases">
        <authorList>
            <person name="Magalhaes I.L.F."/>
            <person name="Oliveira U."/>
            <person name="Santos F.R."/>
            <person name="Vidigal T.H.D.A."/>
            <person name="Brescovit A.D."/>
            <person name="Santos A.J."/>
        </authorList>
    </citation>
    <scope>NUCLEOTIDE SEQUENCE</scope>
    <source>
        <strain evidence="10">LMG 23848T</strain>
    </source>
</reference>
<dbReference type="SUPFAM" id="SSF110399">
    <property type="entry name" value="ThiG-like"/>
    <property type="match status" value="1"/>
</dbReference>
<dbReference type="EMBL" id="WOTE01000001">
    <property type="protein sequence ID" value="NHO38293.1"/>
    <property type="molecule type" value="Genomic_DNA"/>
</dbReference>
<evidence type="ECO:0000259" key="9">
    <source>
        <dbReference type="Pfam" id="PF05690"/>
    </source>
</evidence>
<evidence type="ECO:0000313" key="10">
    <source>
        <dbReference type="EMBL" id="CEF55716.1"/>
    </source>
</evidence>
<dbReference type="PANTHER" id="PTHR34266:SF2">
    <property type="entry name" value="THIAZOLE SYNTHASE"/>
    <property type="match status" value="1"/>
</dbReference>
<comment type="similarity">
    <text evidence="8">Belongs to the ThiG family.</text>
</comment>
<sequence length="258" mass="27192">MTALFYGQELSSALMLGTAQYPSPEILRDAVLAARPGVLTVSLRRESAGERAGQAFWSLVQELGVPVLPNTAGCHTVKEAITTAHMAREVFGTDWVKLEVIGELDTLQPDVFGLVEAARILTEEGFKVFPYTTEDLVVAERLLAAGCEVLMPWGAPIGSGKGLNNLFGLRAMRAHFPGVPLVVDAGIGVPSHATQALELGYDAVLINTAVAKAGDPVRMAQAFGLAVQAGVLARQADPMEERDMAAPSTPVAGKAFLG</sequence>
<dbReference type="InterPro" id="IPR033983">
    <property type="entry name" value="Thiazole_synthase_ThiG"/>
</dbReference>
<comment type="subcellular location">
    <subcellularLocation>
        <location evidence="8">Cytoplasm</location>
    </subcellularLocation>
</comment>
<dbReference type="HAMAP" id="MF_00443">
    <property type="entry name" value="ThiG"/>
    <property type="match status" value="1"/>
</dbReference>
<comment type="subunit">
    <text evidence="8">Homotetramer. Forms heterodimers with either ThiH or ThiS.</text>
</comment>
<feature type="binding site" evidence="8">
    <location>
        <begin position="185"/>
        <end position="186"/>
    </location>
    <ligand>
        <name>1-deoxy-D-xylulose 5-phosphate</name>
        <dbReference type="ChEBI" id="CHEBI:57792"/>
    </ligand>
</feature>
<feature type="active site" description="Schiff-base intermediate with DXP" evidence="8">
    <location>
        <position position="97"/>
    </location>
</feature>
<keyword evidence="8" id="KW-0963">Cytoplasm</keyword>
<proteinExistence type="inferred from homology"/>
<dbReference type="InterPro" id="IPR013785">
    <property type="entry name" value="Aldolase_TIM"/>
</dbReference>
<dbReference type="PANTHER" id="PTHR34266">
    <property type="entry name" value="THIAZOLE SYNTHASE"/>
    <property type="match status" value="1"/>
</dbReference>
<evidence type="ECO:0000256" key="5">
    <source>
        <dbReference type="ARBA" id="ARBA00022977"/>
    </source>
</evidence>
<dbReference type="STRING" id="431306.AGA_1576"/>
<dbReference type="GO" id="GO:0009229">
    <property type="term" value="P:thiamine diphosphate biosynthetic process"/>
    <property type="evidence" value="ECO:0007669"/>
    <property type="project" value="UniProtKB-UniRule"/>
</dbReference>
<evidence type="ECO:0000256" key="7">
    <source>
        <dbReference type="ARBA" id="ARBA00049897"/>
    </source>
</evidence>
<dbReference type="UniPathway" id="UPA00060"/>
<dbReference type="Proteomes" id="UP000657200">
    <property type="component" value="Unassembled WGS sequence"/>
</dbReference>
<evidence type="ECO:0000256" key="3">
    <source>
        <dbReference type="ARBA" id="ARBA00011960"/>
    </source>
</evidence>
<feature type="domain" description="Thiazole synthase ThiG" evidence="9">
    <location>
        <begin position="6"/>
        <end position="250"/>
    </location>
</feature>
<dbReference type="Pfam" id="PF05690">
    <property type="entry name" value="ThiG"/>
    <property type="match status" value="1"/>
</dbReference>
<comment type="catalytic activity">
    <reaction evidence="7 8">
        <text>[ThiS sulfur-carrier protein]-C-terminal-Gly-aminoethanethioate + 2-iminoacetate + 1-deoxy-D-xylulose 5-phosphate = [ThiS sulfur-carrier protein]-C-terminal Gly-Gly + 2-[(2R,5Z)-2-carboxy-4-methylthiazol-5(2H)-ylidene]ethyl phosphate + 2 H2O + H(+)</text>
        <dbReference type="Rhea" id="RHEA:26297"/>
        <dbReference type="Rhea" id="RHEA-COMP:12909"/>
        <dbReference type="Rhea" id="RHEA-COMP:19908"/>
        <dbReference type="ChEBI" id="CHEBI:15377"/>
        <dbReference type="ChEBI" id="CHEBI:15378"/>
        <dbReference type="ChEBI" id="CHEBI:57792"/>
        <dbReference type="ChEBI" id="CHEBI:62899"/>
        <dbReference type="ChEBI" id="CHEBI:77846"/>
        <dbReference type="ChEBI" id="CHEBI:90778"/>
        <dbReference type="ChEBI" id="CHEBI:232372"/>
        <dbReference type="EC" id="2.8.1.10"/>
    </reaction>
</comment>
<name>A0A0U5F3E8_9PROT</name>
<evidence type="ECO:0000313" key="13">
    <source>
        <dbReference type="Proteomes" id="UP000657200"/>
    </source>
</evidence>
<feature type="binding site" evidence="8">
    <location>
        <position position="158"/>
    </location>
    <ligand>
        <name>1-deoxy-D-xylulose 5-phosphate</name>
        <dbReference type="ChEBI" id="CHEBI:57792"/>
    </ligand>
</feature>
<dbReference type="EC" id="2.8.1.10" evidence="3 8"/>